<feature type="non-terminal residue" evidence="1">
    <location>
        <position position="1"/>
    </location>
</feature>
<comment type="caution">
    <text evidence="1">The sequence shown here is derived from an EMBL/GenBank/DDBJ whole genome shotgun (WGS) entry which is preliminary data.</text>
</comment>
<dbReference type="EMBL" id="LAZR01034918">
    <property type="protein sequence ID" value="KKL28936.1"/>
    <property type="molecule type" value="Genomic_DNA"/>
</dbReference>
<accession>A0A0F9EGI4</accession>
<organism evidence="1">
    <name type="scientific">marine sediment metagenome</name>
    <dbReference type="NCBI Taxonomy" id="412755"/>
    <lineage>
        <taxon>unclassified sequences</taxon>
        <taxon>metagenomes</taxon>
        <taxon>ecological metagenomes</taxon>
    </lineage>
</organism>
<name>A0A0F9EGI4_9ZZZZ</name>
<sequence length="180" mass="20438">PLLNRTKKKYVSRGSAYHSGTGSYLDEMFAREIGAEVDRMGHYASSWRILSCEGIDIDISHHRSVNIRYEASQGERELQFDRMAADIKDGSSDLIARSHGHRYVKLNVDGDLFVATPPLCLQTDFAKMSRFPNRYLSRVIGAVRVDLYPELKVDGIQNKEEYVKITGLVRPHPKIGKELL</sequence>
<gene>
    <name evidence="1" type="ORF">LCGC14_2370190</name>
</gene>
<evidence type="ECO:0000313" key="1">
    <source>
        <dbReference type="EMBL" id="KKL28936.1"/>
    </source>
</evidence>
<dbReference type="AlphaFoldDB" id="A0A0F9EGI4"/>
<proteinExistence type="predicted"/>
<protein>
    <submittedName>
        <fullName evidence="1">Uncharacterized protein</fullName>
    </submittedName>
</protein>
<reference evidence="1" key="1">
    <citation type="journal article" date="2015" name="Nature">
        <title>Complex archaea that bridge the gap between prokaryotes and eukaryotes.</title>
        <authorList>
            <person name="Spang A."/>
            <person name="Saw J.H."/>
            <person name="Jorgensen S.L."/>
            <person name="Zaremba-Niedzwiedzka K."/>
            <person name="Martijn J."/>
            <person name="Lind A.E."/>
            <person name="van Eijk R."/>
            <person name="Schleper C."/>
            <person name="Guy L."/>
            <person name="Ettema T.J."/>
        </authorList>
    </citation>
    <scope>NUCLEOTIDE SEQUENCE</scope>
</reference>